<evidence type="ECO:0000256" key="3">
    <source>
        <dbReference type="ARBA" id="ARBA00023163"/>
    </source>
</evidence>
<keyword evidence="6" id="KW-1185">Reference proteome</keyword>
<dbReference type="SMART" id="SM00421">
    <property type="entry name" value="HTH_LUXR"/>
    <property type="match status" value="1"/>
</dbReference>
<feature type="domain" description="HTH luxR-type" evidence="4">
    <location>
        <begin position="135"/>
        <end position="200"/>
    </location>
</feature>
<evidence type="ECO:0000313" key="5">
    <source>
        <dbReference type="EMBL" id="QKW51547.1"/>
    </source>
</evidence>
<dbReference type="GO" id="GO:0003677">
    <property type="term" value="F:DNA binding"/>
    <property type="evidence" value="ECO:0007669"/>
    <property type="project" value="UniProtKB-KW"/>
</dbReference>
<proteinExistence type="predicted"/>
<dbReference type="GO" id="GO:0006355">
    <property type="term" value="P:regulation of DNA-templated transcription"/>
    <property type="evidence" value="ECO:0007669"/>
    <property type="project" value="InterPro"/>
</dbReference>
<keyword evidence="2" id="KW-0238">DNA-binding</keyword>
<dbReference type="InterPro" id="IPR000792">
    <property type="entry name" value="Tscrpt_reg_LuxR_C"/>
</dbReference>
<reference evidence="5 6" key="1">
    <citation type="submission" date="2020-06" db="EMBL/GenBank/DDBJ databases">
        <title>Genome mining for natural products.</title>
        <authorList>
            <person name="Zhang B."/>
            <person name="Shi J."/>
            <person name="Ge H."/>
        </authorList>
    </citation>
    <scope>NUCLEOTIDE SEQUENCE [LARGE SCALE GENOMIC DNA]</scope>
    <source>
        <strain evidence="5 6">NA00687</strain>
    </source>
</reference>
<dbReference type="AlphaFoldDB" id="A0A7H8NAN4"/>
<dbReference type="Proteomes" id="UP000509303">
    <property type="component" value="Chromosome"/>
</dbReference>
<accession>A0A7H8NAN4</accession>
<dbReference type="RefSeq" id="WP_176163266.1">
    <property type="nucleotide sequence ID" value="NZ_CP054929.1"/>
</dbReference>
<evidence type="ECO:0000313" key="6">
    <source>
        <dbReference type="Proteomes" id="UP000509303"/>
    </source>
</evidence>
<keyword evidence="3" id="KW-0804">Transcription</keyword>
<evidence type="ECO:0000259" key="4">
    <source>
        <dbReference type="PROSITE" id="PS50043"/>
    </source>
</evidence>
<keyword evidence="1" id="KW-0805">Transcription regulation</keyword>
<name>A0A7H8NAN4_9ACTN</name>
<dbReference type="PANTHER" id="PTHR44688:SF16">
    <property type="entry name" value="DNA-BINDING TRANSCRIPTIONAL ACTIVATOR DEVR_DOSR"/>
    <property type="match status" value="1"/>
</dbReference>
<gene>
    <name evidence="5" type="ORF">HUT08_20760</name>
</gene>
<dbReference type="PANTHER" id="PTHR44688">
    <property type="entry name" value="DNA-BINDING TRANSCRIPTIONAL ACTIVATOR DEVR_DOSR"/>
    <property type="match status" value="1"/>
</dbReference>
<sequence>MGRIVLVISSPSLHRRVGDALTAPGWGVASWTKTQRGRLAPAVDVAVVESRALAAEPSFARLGTRVIALVNGVSDPFWRSPSRQSVAGVVGRDDPDHGYVAAVREVLSGRGWISPELVPCVLAGPGAAQRPPAPQPPTAGRLTGREEDVAVLVAEGLSNPEIADRLSVELSTVKFHVSNVLRKLGCRSRAQLAAVFHAYDRNARATAVR</sequence>
<dbReference type="InterPro" id="IPR016032">
    <property type="entry name" value="Sig_transdc_resp-reg_C-effctor"/>
</dbReference>
<dbReference type="InterPro" id="IPR036388">
    <property type="entry name" value="WH-like_DNA-bd_sf"/>
</dbReference>
<dbReference type="PRINTS" id="PR00038">
    <property type="entry name" value="HTHLUXR"/>
</dbReference>
<dbReference type="Pfam" id="PF00196">
    <property type="entry name" value="GerE"/>
    <property type="match status" value="1"/>
</dbReference>
<dbReference type="SUPFAM" id="SSF46894">
    <property type="entry name" value="C-terminal effector domain of the bipartite response regulators"/>
    <property type="match status" value="1"/>
</dbReference>
<evidence type="ECO:0000256" key="1">
    <source>
        <dbReference type="ARBA" id="ARBA00023015"/>
    </source>
</evidence>
<evidence type="ECO:0000256" key="2">
    <source>
        <dbReference type="ARBA" id="ARBA00023125"/>
    </source>
</evidence>
<dbReference type="Gene3D" id="1.10.10.10">
    <property type="entry name" value="Winged helix-like DNA-binding domain superfamily/Winged helix DNA-binding domain"/>
    <property type="match status" value="1"/>
</dbReference>
<dbReference type="CDD" id="cd06170">
    <property type="entry name" value="LuxR_C_like"/>
    <property type="match status" value="1"/>
</dbReference>
<organism evidence="5 6">
    <name type="scientific">Streptomyces buecherae</name>
    <dbReference type="NCBI Taxonomy" id="2763006"/>
    <lineage>
        <taxon>Bacteria</taxon>
        <taxon>Bacillati</taxon>
        <taxon>Actinomycetota</taxon>
        <taxon>Actinomycetes</taxon>
        <taxon>Kitasatosporales</taxon>
        <taxon>Streptomycetaceae</taxon>
        <taxon>Streptomyces</taxon>
    </lineage>
</organism>
<dbReference type="PROSITE" id="PS50043">
    <property type="entry name" value="HTH_LUXR_2"/>
    <property type="match status" value="1"/>
</dbReference>
<dbReference type="PROSITE" id="PS00622">
    <property type="entry name" value="HTH_LUXR_1"/>
    <property type="match status" value="1"/>
</dbReference>
<dbReference type="EMBL" id="CP054929">
    <property type="protein sequence ID" value="QKW51547.1"/>
    <property type="molecule type" value="Genomic_DNA"/>
</dbReference>
<protein>
    <submittedName>
        <fullName evidence="5">Response regulator transcription factor</fullName>
    </submittedName>
</protein>